<evidence type="ECO:0000256" key="12">
    <source>
        <dbReference type="SAM" id="MobiDB-lite"/>
    </source>
</evidence>
<dbReference type="GO" id="GO:0003677">
    <property type="term" value="F:DNA binding"/>
    <property type="evidence" value="ECO:0007669"/>
    <property type="project" value="UniProtKB-UniRule"/>
</dbReference>
<dbReference type="GO" id="GO:0008289">
    <property type="term" value="F:lipid binding"/>
    <property type="evidence" value="ECO:0007669"/>
    <property type="project" value="InterPro"/>
</dbReference>
<dbReference type="SUPFAM" id="SSF55961">
    <property type="entry name" value="Bet v1-like"/>
    <property type="match status" value="2"/>
</dbReference>
<dbReference type="CDD" id="cd00086">
    <property type="entry name" value="homeodomain"/>
    <property type="match status" value="1"/>
</dbReference>
<comment type="subcellular location">
    <subcellularLocation>
        <location evidence="1 9 10">Nucleus</location>
    </subcellularLocation>
</comment>
<proteinExistence type="inferred from homology"/>
<dbReference type="Pfam" id="PF25797">
    <property type="entry name" value="PDF2_C"/>
    <property type="match status" value="1"/>
</dbReference>
<feature type="region of interest" description="Disordered" evidence="12">
    <location>
        <begin position="1"/>
        <end position="73"/>
    </location>
</feature>
<evidence type="ECO:0000256" key="8">
    <source>
        <dbReference type="ARBA" id="ARBA00023242"/>
    </source>
</evidence>
<evidence type="ECO:0000313" key="15">
    <source>
        <dbReference type="EMBL" id="TYI04423.1"/>
    </source>
</evidence>
<organism evidence="15 16">
    <name type="scientific">Gossypium tomentosum</name>
    <name type="common">Hawaiian cotton</name>
    <name type="synonym">Gossypium sandvicense</name>
    <dbReference type="NCBI Taxonomy" id="34277"/>
    <lineage>
        <taxon>Eukaryota</taxon>
        <taxon>Viridiplantae</taxon>
        <taxon>Streptophyta</taxon>
        <taxon>Embryophyta</taxon>
        <taxon>Tracheophyta</taxon>
        <taxon>Spermatophyta</taxon>
        <taxon>Magnoliopsida</taxon>
        <taxon>eudicotyledons</taxon>
        <taxon>Gunneridae</taxon>
        <taxon>Pentapetalae</taxon>
        <taxon>rosids</taxon>
        <taxon>malvids</taxon>
        <taxon>Malvales</taxon>
        <taxon>Malvaceae</taxon>
        <taxon>Malvoideae</taxon>
        <taxon>Gossypium</taxon>
    </lineage>
</organism>
<keyword evidence="4 11" id="KW-0175">Coiled coil</keyword>
<keyword evidence="5 9" id="KW-0238">DNA-binding</keyword>
<dbReference type="Pfam" id="PF00046">
    <property type="entry name" value="Homeodomain"/>
    <property type="match status" value="1"/>
</dbReference>
<dbReference type="PROSITE" id="PS50848">
    <property type="entry name" value="START"/>
    <property type="match status" value="1"/>
</dbReference>
<protein>
    <recommendedName>
        <fullName evidence="17">Homeobox domain-containing protein</fullName>
    </recommendedName>
</protein>
<comment type="similarity">
    <text evidence="2">Belongs to the HD-ZIP homeobox family. Class IV subfamily.</text>
</comment>
<dbReference type="FunFam" id="1.10.10.60:FF:000229">
    <property type="entry name" value="Homeobox-leucine zipper protein HDG1"/>
    <property type="match status" value="1"/>
</dbReference>
<dbReference type="CDD" id="cd08875">
    <property type="entry name" value="START_ArGLABRA2_like"/>
    <property type="match status" value="1"/>
</dbReference>
<keyword evidence="6 9" id="KW-0371">Homeobox</keyword>
<keyword evidence="8 9" id="KW-0539">Nucleus</keyword>
<reference evidence="15 16" key="1">
    <citation type="submission" date="2019-07" db="EMBL/GenBank/DDBJ databases">
        <title>WGS assembly of Gossypium tomentosum.</title>
        <authorList>
            <person name="Chen Z.J."/>
            <person name="Sreedasyam A."/>
            <person name="Ando A."/>
            <person name="Song Q."/>
            <person name="De L."/>
            <person name="Hulse-Kemp A."/>
            <person name="Ding M."/>
            <person name="Ye W."/>
            <person name="Kirkbride R."/>
            <person name="Jenkins J."/>
            <person name="Plott C."/>
            <person name="Lovell J."/>
            <person name="Lin Y.-M."/>
            <person name="Vaughn R."/>
            <person name="Liu B."/>
            <person name="Li W."/>
            <person name="Simpson S."/>
            <person name="Scheffler B."/>
            <person name="Saski C."/>
            <person name="Grover C."/>
            <person name="Hu G."/>
            <person name="Conover J."/>
            <person name="Carlson J."/>
            <person name="Shu S."/>
            <person name="Boston L."/>
            <person name="Williams M."/>
            <person name="Peterson D."/>
            <person name="Mcgee K."/>
            <person name="Jones D."/>
            <person name="Wendel J."/>
            <person name="Stelly D."/>
            <person name="Grimwood J."/>
            <person name="Schmutz J."/>
        </authorList>
    </citation>
    <scope>NUCLEOTIDE SEQUENCE [LARGE SCALE GENOMIC DNA]</scope>
    <source>
        <strain evidence="15">7179.01</strain>
    </source>
</reference>
<keyword evidence="16" id="KW-1185">Reference proteome</keyword>
<keyword evidence="7" id="KW-0804">Transcription</keyword>
<dbReference type="PROSITE" id="PS00027">
    <property type="entry name" value="HOMEOBOX_1"/>
    <property type="match status" value="1"/>
</dbReference>
<evidence type="ECO:0000256" key="1">
    <source>
        <dbReference type="ARBA" id="ARBA00004123"/>
    </source>
</evidence>
<dbReference type="GO" id="GO:0000981">
    <property type="term" value="F:DNA-binding transcription factor activity, RNA polymerase II-specific"/>
    <property type="evidence" value="ECO:0007669"/>
    <property type="project" value="InterPro"/>
</dbReference>
<dbReference type="SMART" id="SM00234">
    <property type="entry name" value="START"/>
    <property type="match status" value="1"/>
</dbReference>
<evidence type="ECO:0000256" key="5">
    <source>
        <dbReference type="ARBA" id="ARBA00023125"/>
    </source>
</evidence>
<evidence type="ECO:0000259" key="14">
    <source>
        <dbReference type="PROSITE" id="PS50848"/>
    </source>
</evidence>
<dbReference type="InterPro" id="IPR042160">
    <property type="entry name" value="HD-Zip_IV"/>
</dbReference>
<dbReference type="EMBL" id="CM017619">
    <property type="protein sequence ID" value="TYI04423.1"/>
    <property type="molecule type" value="Genomic_DNA"/>
</dbReference>
<dbReference type="InterPro" id="IPR057993">
    <property type="entry name" value="HD-Zip_IV_C"/>
</dbReference>
<accession>A0A5D2NM81</accession>
<dbReference type="InterPro" id="IPR009057">
    <property type="entry name" value="Homeodomain-like_sf"/>
</dbReference>
<dbReference type="Gene3D" id="1.10.10.60">
    <property type="entry name" value="Homeodomain-like"/>
    <property type="match status" value="1"/>
</dbReference>
<feature type="compositionally biased region" description="Basic residues" evidence="12">
    <location>
        <begin position="58"/>
        <end position="72"/>
    </location>
</feature>
<evidence type="ECO:0000256" key="10">
    <source>
        <dbReference type="RuleBase" id="RU000682"/>
    </source>
</evidence>
<name>A0A5D2NM81_GOSTO</name>
<evidence type="ECO:0000256" key="7">
    <source>
        <dbReference type="ARBA" id="ARBA00023163"/>
    </source>
</evidence>
<feature type="DNA-binding region" description="Homeobox" evidence="9">
    <location>
        <begin position="63"/>
        <end position="122"/>
    </location>
</feature>
<sequence>MFNSDLYENPNMFDMFQRPSDSDQTERDDDNNDTKSGTEVDAPSADDDNQGPASSGPSRRRAKRKRYHRHTQRQIQEMEALFKECPHPDDKQRKQLSRELGLDPLQVKFWFQNKRTQLKAQTERHENGLLKAENEKLRAENHRYKEALNNASCSTCGGPAALGEMSFEEQHLRLENARLREEVLEKKKIERISGVTAKYVGKPIGPSFSRFADRAPISFGTQPGFLGEYGGPGGAAGGPGVGAGGPGGGLGEVLRPVSVTNEADKPLIVELAVTAMEELIRMAQSGEPLWVTDENSIDVLNENEYLRIFPRGIGSKPFANLGFRSEASREAAVIIMNPVNLVEILMDVNQWSTVFCGIVSRAMTLDVLSTGVAGNYNGALQVMTAEFQLPSPLVPTRENYFARYCKRHHDGIWAVVDVSLDNLRHAPFTRCRRRPSGCLIQELPNGYSKWDILSNGGVVDEMAHIANGRDPGNCVSLLRVNGANASQSNMLILQESSNDATGSYVIYAPVDFAAMNIVLNGGDPDYVALLPSGFAILPDREGPNRGIGITEIGSGGSLVTLAFQILVDSAPNSKISVGSVATVNSLIKCTLERIRTAVMCNDA</sequence>
<dbReference type="AlphaFoldDB" id="A0A5D2NM81"/>
<evidence type="ECO:0008006" key="17">
    <source>
        <dbReference type="Google" id="ProtNLM"/>
    </source>
</evidence>
<evidence type="ECO:0000256" key="9">
    <source>
        <dbReference type="PROSITE-ProRule" id="PRU00108"/>
    </source>
</evidence>
<evidence type="ECO:0000313" key="16">
    <source>
        <dbReference type="Proteomes" id="UP000322667"/>
    </source>
</evidence>
<evidence type="ECO:0000256" key="11">
    <source>
        <dbReference type="SAM" id="Coils"/>
    </source>
</evidence>
<dbReference type="GO" id="GO:0005634">
    <property type="term" value="C:nucleus"/>
    <property type="evidence" value="ECO:0007669"/>
    <property type="project" value="UniProtKB-SubCell"/>
</dbReference>
<dbReference type="PANTHER" id="PTHR45654">
    <property type="entry name" value="HOMEOBOX-LEUCINE ZIPPER PROTEIN MERISTEM L1"/>
    <property type="match status" value="1"/>
</dbReference>
<evidence type="ECO:0000256" key="4">
    <source>
        <dbReference type="ARBA" id="ARBA00023054"/>
    </source>
</evidence>
<dbReference type="SUPFAM" id="SSF46689">
    <property type="entry name" value="Homeodomain-like"/>
    <property type="match status" value="1"/>
</dbReference>
<dbReference type="InterPro" id="IPR017970">
    <property type="entry name" value="Homeobox_CS"/>
</dbReference>
<dbReference type="SMART" id="SM00389">
    <property type="entry name" value="HOX"/>
    <property type="match status" value="1"/>
</dbReference>
<feature type="domain" description="Homeobox" evidence="13">
    <location>
        <begin position="61"/>
        <end position="121"/>
    </location>
</feature>
<gene>
    <name evidence="15" type="ORF">ES332_A10G016500v1</name>
</gene>
<dbReference type="PANTHER" id="PTHR45654:SF77">
    <property type="entry name" value="HOMEOBOX-LEUCINE ZIPPER PROTEIN MERISTEM L1"/>
    <property type="match status" value="1"/>
</dbReference>
<evidence type="ECO:0000256" key="6">
    <source>
        <dbReference type="ARBA" id="ARBA00023155"/>
    </source>
</evidence>
<keyword evidence="3" id="KW-0805">Transcription regulation</keyword>
<dbReference type="InterPro" id="IPR002913">
    <property type="entry name" value="START_lipid-bd_dom"/>
</dbReference>
<evidence type="ECO:0000259" key="13">
    <source>
        <dbReference type="PROSITE" id="PS50071"/>
    </source>
</evidence>
<evidence type="ECO:0000256" key="2">
    <source>
        <dbReference type="ARBA" id="ARBA00006789"/>
    </source>
</evidence>
<feature type="coiled-coil region" evidence="11">
    <location>
        <begin position="115"/>
        <end position="154"/>
    </location>
</feature>
<evidence type="ECO:0000256" key="3">
    <source>
        <dbReference type="ARBA" id="ARBA00023015"/>
    </source>
</evidence>
<feature type="domain" description="START" evidence="14">
    <location>
        <begin position="261"/>
        <end position="449"/>
    </location>
</feature>
<dbReference type="Proteomes" id="UP000322667">
    <property type="component" value="Chromosome A10"/>
</dbReference>
<dbReference type="InterPro" id="IPR001356">
    <property type="entry name" value="HD"/>
</dbReference>
<dbReference type="PROSITE" id="PS50071">
    <property type="entry name" value="HOMEOBOX_2"/>
    <property type="match status" value="1"/>
</dbReference>